<evidence type="ECO:0000313" key="1">
    <source>
        <dbReference type="EMBL" id="OGG96612.1"/>
    </source>
</evidence>
<organism evidence="1 2">
    <name type="scientific">Candidatus Lambdaproteobacteria bacterium RIFOXYD2_FULL_50_16</name>
    <dbReference type="NCBI Taxonomy" id="1817772"/>
    <lineage>
        <taxon>Bacteria</taxon>
        <taxon>Pseudomonadati</taxon>
        <taxon>Pseudomonadota</taxon>
        <taxon>Candidatus Lambdaproteobacteria</taxon>
    </lineage>
</organism>
<dbReference type="EMBL" id="MFNE01000010">
    <property type="protein sequence ID" value="OGG96612.1"/>
    <property type="molecule type" value="Genomic_DNA"/>
</dbReference>
<name>A0A1F6GES8_9PROT</name>
<reference evidence="1 2" key="1">
    <citation type="journal article" date="2016" name="Nat. Commun.">
        <title>Thousands of microbial genomes shed light on interconnected biogeochemical processes in an aquifer system.</title>
        <authorList>
            <person name="Anantharaman K."/>
            <person name="Brown C.T."/>
            <person name="Hug L.A."/>
            <person name="Sharon I."/>
            <person name="Castelle C.J."/>
            <person name="Probst A.J."/>
            <person name="Thomas B.C."/>
            <person name="Singh A."/>
            <person name="Wilkins M.J."/>
            <person name="Karaoz U."/>
            <person name="Brodie E.L."/>
            <person name="Williams K.H."/>
            <person name="Hubbard S.S."/>
            <person name="Banfield J.F."/>
        </authorList>
    </citation>
    <scope>NUCLEOTIDE SEQUENCE [LARGE SCALE GENOMIC DNA]</scope>
</reference>
<protein>
    <recommendedName>
        <fullName evidence="3">Histidine kinase/HSP90-like ATPase domain-containing protein</fullName>
    </recommendedName>
</protein>
<sequence>MFTHLKGISETRYKMPLKLLEVKKRFTKKGAFFGFSGPLNQEQLVRIGAILRRQMAEEKASSGQIMKVYSIVVETVQNVIRYSAKTTPDEDPLGTLWIGRHEQGFFVACGNLVSTHKASALKIHLAELMALSPEELKTHFKKESKKPISKDQGSGLGLIEIVRLAAKPPEIEFVPLDQELSFFSINTFIQ</sequence>
<dbReference type="NCBIfam" id="NF038262">
    <property type="entry name" value="SiaB_fam_kinase"/>
    <property type="match status" value="1"/>
</dbReference>
<evidence type="ECO:0000313" key="2">
    <source>
        <dbReference type="Proteomes" id="UP000178449"/>
    </source>
</evidence>
<dbReference type="InterPro" id="IPR046239">
    <property type="entry name" value="DUF6272"/>
</dbReference>
<dbReference type="STRING" id="1817772.A2527_03380"/>
<evidence type="ECO:0008006" key="3">
    <source>
        <dbReference type="Google" id="ProtNLM"/>
    </source>
</evidence>
<gene>
    <name evidence="1" type="ORF">A2527_03380</name>
</gene>
<proteinExistence type="predicted"/>
<dbReference type="Proteomes" id="UP000178449">
    <property type="component" value="Unassembled WGS sequence"/>
</dbReference>
<comment type="caution">
    <text evidence="1">The sequence shown here is derived from an EMBL/GenBank/DDBJ whole genome shotgun (WGS) entry which is preliminary data.</text>
</comment>
<dbReference type="Pfam" id="PF19788">
    <property type="entry name" value="DUF6272"/>
    <property type="match status" value="1"/>
</dbReference>
<accession>A0A1F6GES8</accession>
<dbReference type="AlphaFoldDB" id="A0A1F6GES8"/>